<evidence type="ECO:0000256" key="1">
    <source>
        <dbReference type="SAM" id="MobiDB-lite"/>
    </source>
</evidence>
<protein>
    <submittedName>
        <fullName evidence="2">Uncharacterized protein</fullName>
    </submittedName>
</protein>
<dbReference type="AlphaFoldDB" id="A0A6A6FL16"/>
<feature type="compositionally biased region" description="Low complexity" evidence="1">
    <location>
        <begin position="1"/>
        <end position="19"/>
    </location>
</feature>
<feature type="region of interest" description="Disordered" evidence="1">
    <location>
        <begin position="1"/>
        <end position="100"/>
    </location>
</feature>
<feature type="compositionally biased region" description="Basic and acidic residues" evidence="1">
    <location>
        <begin position="79"/>
        <end position="100"/>
    </location>
</feature>
<name>A0A6A6FL16_9PEZI</name>
<organism evidence="2 3">
    <name type="scientific">Cercospora zeae-maydis SCOH1-5</name>
    <dbReference type="NCBI Taxonomy" id="717836"/>
    <lineage>
        <taxon>Eukaryota</taxon>
        <taxon>Fungi</taxon>
        <taxon>Dikarya</taxon>
        <taxon>Ascomycota</taxon>
        <taxon>Pezizomycotina</taxon>
        <taxon>Dothideomycetes</taxon>
        <taxon>Dothideomycetidae</taxon>
        <taxon>Mycosphaerellales</taxon>
        <taxon>Mycosphaerellaceae</taxon>
        <taxon>Cercospora</taxon>
    </lineage>
</organism>
<accession>A0A6A6FL16</accession>
<evidence type="ECO:0000313" key="3">
    <source>
        <dbReference type="Proteomes" id="UP000799539"/>
    </source>
</evidence>
<dbReference type="Proteomes" id="UP000799539">
    <property type="component" value="Unassembled WGS sequence"/>
</dbReference>
<gene>
    <name evidence="2" type="ORF">CERZMDRAFT_96180</name>
</gene>
<evidence type="ECO:0000313" key="2">
    <source>
        <dbReference type="EMBL" id="KAF2214156.1"/>
    </source>
</evidence>
<dbReference type="OrthoDB" id="3634152at2759"/>
<sequence>MSRSSTTSDNSRTHTASPPISAPAPPALPGTMSRRERTPSRSRSRSTWSDKENQNHSRRSSTDSKPFGQRFKSGFKNMFKREPIDESQFERIDDKHWTEE</sequence>
<keyword evidence="3" id="KW-1185">Reference proteome</keyword>
<reference evidence="2" key="1">
    <citation type="journal article" date="2020" name="Stud. Mycol.">
        <title>101 Dothideomycetes genomes: a test case for predicting lifestyles and emergence of pathogens.</title>
        <authorList>
            <person name="Haridas S."/>
            <person name="Albert R."/>
            <person name="Binder M."/>
            <person name="Bloem J."/>
            <person name="Labutti K."/>
            <person name="Salamov A."/>
            <person name="Andreopoulos B."/>
            <person name="Baker S."/>
            <person name="Barry K."/>
            <person name="Bills G."/>
            <person name="Bluhm B."/>
            <person name="Cannon C."/>
            <person name="Castanera R."/>
            <person name="Culley D."/>
            <person name="Daum C."/>
            <person name="Ezra D."/>
            <person name="Gonzalez J."/>
            <person name="Henrissat B."/>
            <person name="Kuo A."/>
            <person name="Liang C."/>
            <person name="Lipzen A."/>
            <person name="Lutzoni F."/>
            <person name="Magnuson J."/>
            <person name="Mondo S."/>
            <person name="Nolan M."/>
            <person name="Ohm R."/>
            <person name="Pangilinan J."/>
            <person name="Park H.-J."/>
            <person name="Ramirez L."/>
            <person name="Alfaro M."/>
            <person name="Sun H."/>
            <person name="Tritt A."/>
            <person name="Yoshinaga Y."/>
            <person name="Zwiers L.-H."/>
            <person name="Turgeon B."/>
            <person name="Goodwin S."/>
            <person name="Spatafora J."/>
            <person name="Crous P."/>
            <person name="Grigoriev I."/>
        </authorList>
    </citation>
    <scope>NUCLEOTIDE SEQUENCE</scope>
    <source>
        <strain evidence="2">SCOH1-5</strain>
    </source>
</reference>
<dbReference type="EMBL" id="ML992669">
    <property type="protein sequence ID" value="KAF2214156.1"/>
    <property type="molecule type" value="Genomic_DNA"/>
</dbReference>
<proteinExistence type="predicted"/>